<evidence type="ECO:0000256" key="1">
    <source>
        <dbReference type="SAM" id="Phobius"/>
    </source>
</evidence>
<comment type="caution">
    <text evidence="2">The sequence shown here is derived from an EMBL/GenBank/DDBJ whole genome shotgun (WGS) entry which is preliminary data.</text>
</comment>
<name>A0AAI9AHE2_9BACT</name>
<evidence type="ECO:0000313" key="3">
    <source>
        <dbReference type="Proteomes" id="UP000003288"/>
    </source>
</evidence>
<dbReference type="InterPro" id="IPR011990">
    <property type="entry name" value="TPR-like_helical_dom_sf"/>
</dbReference>
<dbReference type="Gene3D" id="1.25.40.10">
    <property type="entry name" value="Tetratricopeptide repeat domain"/>
    <property type="match status" value="1"/>
</dbReference>
<dbReference type="SUPFAM" id="SSF48452">
    <property type="entry name" value="TPR-like"/>
    <property type="match status" value="1"/>
</dbReference>
<keyword evidence="1" id="KW-0812">Transmembrane</keyword>
<keyword evidence="1" id="KW-0472">Membrane</keyword>
<organism evidence="2 3">
    <name type="scientific">Caminibacter mediatlanticus TB-2</name>
    <dbReference type="NCBI Taxonomy" id="391592"/>
    <lineage>
        <taxon>Bacteria</taxon>
        <taxon>Pseudomonadati</taxon>
        <taxon>Campylobacterota</taxon>
        <taxon>Epsilonproteobacteria</taxon>
        <taxon>Nautiliales</taxon>
        <taxon>Nautiliaceae</taxon>
        <taxon>Caminibacter</taxon>
    </lineage>
</organism>
<reference evidence="2 3" key="1">
    <citation type="journal article" date="2011" name="Stand. Genomic Sci.">
        <title>Draft genome sequence of Caminibacter mediatlanticus strain TB-2, an epsilonproteobacterium isolated from a deep-sea hydrothermal vent.</title>
        <authorList>
            <person name="Giovannelli D."/>
            <person name="Ferriera S."/>
            <person name="Johnson J."/>
            <person name="Kravitz S."/>
            <person name="Perez-Rodriguez I."/>
            <person name="Ricci J."/>
            <person name="O'Brien C."/>
            <person name="Voordeckers J.W."/>
            <person name="Bini E."/>
            <person name="Vetriani C."/>
        </authorList>
    </citation>
    <scope>NUCLEOTIDE SEQUENCE [LARGE SCALE GENOMIC DNA]</scope>
    <source>
        <strain evidence="2 3">TB-2</strain>
    </source>
</reference>
<keyword evidence="1" id="KW-1133">Transmembrane helix</keyword>
<protein>
    <recommendedName>
        <fullName evidence="4">Tetratricopeptide repeat protein</fullName>
    </recommendedName>
</protein>
<sequence length="321" mass="38428">MENEELKIKQIYQYTNILITLFFLLFIIGCSAKKPQIGKKAFDKEDEYIMKALFFESNGDYNKSIPIYEFLYKKTNKRIYLDKKIEDLFYSKKYNDVIKEVEDLCKKKLCDDKILRYEVFAYLNLGKLNEAKDLLLRKLNKKDEFFYSVMSYILISEGKESLALEYIKSLYALNPNKNNLLKLSDFLIKLKKYNEALAYLRTHLKMYGCDYDICIKLADVYKSLYDYDNLANIYEKLGVYDIKFYILAFNIYIQNKEFKKAERLIKTAKLGDEYYLFLYLAKKDYKKAAYKSLELYDKTGNLDYLIKYCEYLYTSHPTKRS</sequence>
<evidence type="ECO:0000313" key="2">
    <source>
        <dbReference type="EMBL" id="EDM23708.1"/>
    </source>
</evidence>
<proteinExistence type="predicted"/>
<evidence type="ECO:0008006" key="4">
    <source>
        <dbReference type="Google" id="ProtNLM"/>
    </source>
</evidence>
<dbReference type="Proteomes" id="UP000003288">
    <property type="component" value="Unassembled WGS sequence"/>
</dbReference>
<dbReference type="EMBL" id="ABCJ01000003">
    <property type="protein sequence ID" value="EDM23708.1"/>
    <property type="molecule type" value="Genomic_DNA"/>
</dbReference>
<feature type="transmembrane region" description="Helical" evidence="1">
    <location>
        <begin position="12"/>
        <end position="32"/>
    </location>
</feature>
<gene>
    <name evidence="2" type="ORF">CMTB2_00534</name>
</gene>
<dbReference type="PROSITE" id="PS51257">
    <property type="entry name" value="PROKAR_LIPOPROTEIN"/>
    <property type="match status" value="1"/>
</dbReference>
<accession>A0AAI9AHE2</accession>
<dbReference type="AlphaFoldDB" id="A0AAI9AHE2"/>